<organism evidence="1 2">
    <name type="scientific">Neolewinella aquimaris</name>
    <dbReference type="NCBI Taxonomy" id="1835722"/>
    <lineage>
        <taxon>Bacteria</taxon>
        <taxon>Pseudomonadati</taxon>
        <taxon>Bacteroidota</taxon>
        <taxon>Saprospiria</taxon>
        <taxon>Saprospirales</taxon>
        <taxon>Lewinellaceae</taxon>
        <taxon>Neolewinella</taxon>
    </lineage>
</organism>
<dbReference type="Proteomes" id="UP000576209">
    <property type="component" value="Unassembled WGS sequence"/>
</dbReference>
<name>A0A840E039_9BACT</name>
<keyword evidence="2" id="KW-1185">Reference proteome</keyword>
<dbReference type="EMBL" id="JACIFF010000003">
    <property type="protein sequence ID" value="MBB4078884.1"/>
    <property type="molecule type" value="Genomic_DNA"/>
</dbReference>
<protein>
    <submittedName>
        <fullName evidence="1">Uncharacterized protein</fullName>
    </submittedName>
</protein>
<dbReference type="AlphaFoldDB" id="A0A840E039"/>
<evidence type="ECO:0000313" key="2">
    <source>
        <dbReference type="Proteomes" id="UP000576209"/>
    </source>
</evidence>
<accession>A0A840E039</accession>
<reference evidence="1 2" key="1">
    <citation type="submission" date="2020-08" db="EMBL/GenBank/DDBJ databases">
        <title>Genomic Encyclopedia of Type Strains, Phase IV (KMG-IV): sequencing the most valuable type-strain genomes for metagenomic binning, comparative biology and taxonomic classification.</title>
        <authorList>
            <person name="Goeker M."/>
        </authorList>
    </citation>
    <scope>NUCLEOTIDE SEQUENCE [LARGE SCALE GENOMIC DNA]</scope>
    <source>
        <strain evidence="1 2">DSM 105137</strain>
    </source>
</reference>
<comment type="caution">
    <text evidence="1">The sequence shown here is derived from an EMBL/GenBank/DDBJ whole genome shotgun (WGS) entry which is preliminary data.</text>
</comment>
<evidence type="ECO:0000313" key="1">
    <source>
        <dbReference type="EMBL" id="MBB4078884.1"/>
    </source>
</evidence>
<sequence>MGANATARPLRRPVYIASFGKAIHSTDATPQEEPEVVVDSEPQLRHDFPHAGDCRQGGISDGYRFVITFAAGRTEQTYGMIREFLREQGYGDVPIPADLTELRAFRLPPKLRHQLSLFGEDGYVHNPLKILFPPVGSKRGSLVLELYNEAAAGHLLRFHRRGKCS</sequence>
<gene>
    <name evidence="1" type="ORF">GGR28_001501</name>
</gene>
<proteinExistence type="predicted"/>
<dbReference type="RefSeq" id="WP_221233833.1">
    <property type="nucleotide sequence ID" value="NZ_JACIFF010000003.1"/>
</dbReference>